<name>A0AAF1BU71_9TREE</name>
<evidence type="ECO:0000256" key="3">
    <source>
        <dbReference type="ARBA" id="ARBA00022946"/>
    </source>
</evidence>
<evidence type="ECO:0000256" key="6">
    <source>
        <dbReference type="ARBA" id="ARBA00023274"/>
    </source>
</evidence>
<comment type="similarity">
    <text evidence="2">Belongs to the mitochondrion-specific ribosomal protein mS29 family.</text>
</comment>
<proteinExistence type="inferred from homology"/>
<dbReference type="GO" id="GO:0003735">
    <property type="term" value="F:structural constituent of ribosome"/>
    <property type="evidence" value="ECO:0007669"/>
    <property type="project" value="TreeGrafter"/>
</dbReference>
<organism evidence="9 10">
    <name type="scientific">Vanrija pseudolonga</name>
    <dbReference type="NCBI Taxonomy" id="143232"/>
    <lineage>
        <taxon>Eukaryota</taxon>
        <taxon>Fungi</taxon>
        <taxon>Dikarya</taxon>
        <taxon>Basidiomycota</taxon>
        <taxon>Agaricomycotina</taxon>
        <taxon>Tremellomycetes</taxon>
        <taxon>Trichosporonales</taxon>
        <taxon>Trichosporonaceae</taxon>
        <taxon>Vanrija</taxon>
    </lineage>
</organism>
<dbReference type="PANTHER" id="PTHR12810">
    <property type="entry name" value="MITOCHONDRIAL 28S RIBOSOMAL PROTEIN S29"/>
    <property type="match status" value="1"/>
</dbReference>
<dbReference type="RefSeq" id="XP_062631704.1">
    <property type="nucleotide sequence ID" value="XM_062775720.1"/>
</dbReference>
<dbReference type="InterPro" id="IPR027417">
    <property type="entry name" value="P-loop_NTPase"/>
</dbReference>
<evidence type="ECO:0000256" key="7">
    <source>
        <dbReference type="ARBA" id="ARBA00035140"/>
    </source>
</evidence>
<evidence type="ECO:0000256" key="8">
    <source>
        <dbReference type="SAM" id="MobiDB-lite"/>
    </source>
</evidence>
<keyword evidence="3" id="KW-0809">Transit peptide</keyword>
<dbReference type="EMBL" id="CP086720">
    <property type="protein sequence ID" value="WOO85678.1"/>
    <property type="molecule type" value="Genomic_DNA"/>
</dbReference>
<dbReference type="GeneID" id="87812335"/>
<reference evidence="9" key="1">
    <citation type="submission" date="2023-10" db="EMBL/GenBank/DDBJ databases">
        <authorList>
            <person name="Noh H."/>
        </authorList>
    </citation>
    <scope>NUCLEOTIDE SEQUENCE</scope>
    <source>
        <strain evidence="9">DUCC4014</strain>
    </source>
</reference>
<keyword evidence="5" id="KW-0496">Mitochondrion</keyword>
<dbReference type="SUPFAM" id="SSF52540">
    <property type="entry name" value="P-loop containing nucleoside triphosphate hydrolases"/>
    <property type="match status" value="1"/>
</dbReference>
<keyword evidence="4 9" id="KW-0689">Ribosomal protein</keyword>
<gene>
    <name evidence="9" type="primary">rsm23</name>
    <name evidence="9" type="ORF">LOC62_07G009172</name>
</gene>
<evidence type="ECO:0000256" key="2">
    <source>
        <dbReference type="ARBA" id="ARBA00009863"/>
    </source>
</evidence>
<dbReference type="Pfam" id="PF10236">
    <property type="entry name" value="DAP3"/>
    <property type="match status" value="1"/>
</dbReference>
<keyword evidence="6" id="KW-0687">Ribonucleoprotein</keyword>
<protein>
    <recommendedName>
        <fullName evidence="7">Small ribosomal subunit protein mS29</fullName>
    </recommendedName>
</protein>
<evidence type="ECO:0000256" key="4">
    <source>
        <dbReference type="ARBA" id="ARBA00022980"/>
    </source>
</evidence>
<evidence type="ECO:0000313" key="10">
    <source>
        <dbReference type="Proteomes" id="UP000827549"/>
    </source>
</evidence>
<evidence type="ECO:0000313" key="9">
    <source>
        <dbReference type="EMBL" id="WOO85678.1"/>
    </source>
</evidence>
<feature type="region of interest" description="Disordered" evidence="8">
    <location>
        <begin position="35"/>
        <end position="70"/>
    </location>
</feature>
<evidence type="ECO:0000256" key="5">
    <source>
        <dbReference type="ARBA" id="ARBA00023128"/>
    </source>
</evidence>
<dbReference type="Proteomes" id="UP000827549">
    <property type="component" value="Chromosome 7"/>
</dbReference>
<keyword evidence="10" id="KW-1185">Reference proteome</keyword>
<comment type="subcellular location">
    <subcellularLocation>
        <location evidence="1">Mitochondrion</location>
    </subcellularLocation>
</comment>
<accession>A0AAF1BU71</accession>
<dbReference type="AlphaFoldDB" id="A0AAF1BU71"/>
<dbReference type="GO" id="GO:0005763">
    <property type="term" value="C:mitochondrial small ribosomal subunit"/>
    <property type="evidence" value="ECO:0007669"/>
    <property type="project" value="TreeGrafter"/>
</dbReference>
<sequence length="447" mass="48110">MSGLITQLSRSLLSGSSASTSRALSTSAVAAKAAAVKPSTAAKKRNNPSAKARQANAATKGGGRTKSTGLALKTTLAREPADLTDLVQLYPESVIPLNVGKASTFPRNTYDQLKTFGLPVRLEKELAIGSPASVVRQATLDLVQMLEKSKGGSSKNARFLLNGVRGSGKSTLLVQAVSYALESGWIVLYVPRAEKWVDSTAQFSYNAASQTFHQTETSAGLLSKLHSVNRDRLATITLPEALTFNEYKFAAGSKLDELVSAGSKEELIAVPVLEKVLEILGKQTQIPILVAIDDVQTLFGTTKYRTPTYEPIEPYYLSAPRLFLDYLSGRKSFANGAIVTAPSYTKTTILPSVNFYKGFDIQSRTPITEYTKFDEHHLAHAESGIKKVEIPFGLSGAEAVAMFELWTRKGWVSNGADDVFMGGFTAAAGNPLELARGWTVSHQSHIA</sequence>
<dbReference type="PANTHER" id="PTHR12810:SF0">
    <property type="entry name" value="SMALL RIBOSOMAL SUBUNIT PROTEIN MS29"/>
    <property type="match status" value="1"/>
</dbReference>
<evidence type="ECO:0000256" key="1">
    <source>
        <dbReference type="ARBA" id="ARBA00004173"/>
    </source>
</evidence>
<dbReference type="Gene3D" id="3.40.50.300">
    <property type="entry name" value="P-loop containing nucleotide triphosphate hydrolases"/>
    <property type="match status" value="1"/>
</dbReference>
<dbReference type="InterPro" id="IPR019368">
    <property type="entry name" value="Ribosomal_mS29"/>
</dbReference>